<reference evidence="2" key="1">
    <citation type="journal article" date="2019" name="Int. J. Syst. Evol. Microbiol.">
        <title>The Global Catalogue of Microorganisms (GCM) 10K type strain sequencing project: providing services to taxonomists for standard genome sequencing and annotation.</title>
        <authorList>
            <consortium name="The Broad Institute Genomics Platform"/>
            <consortium name="The Broad Institute Genome Sequencing Center for Infectious Disease"/>
            <person name="Wu L."/>
            <person name="Ma J."/>
        </authorList>
    </citation>
    <scope>NUCLEOTIDE SEQUENCE [LARGE SCALE GENOMIC DNA]</scope>
    <source>
        <strain evidence="2">CCM 8479</strain>
    </source>
</reference>
<dbReference type="Proteomes" id="UP001596156">
    <property type="component" value="Unassembled WGS sequence"/>
</dbReference>
<proteinExistence type="predicted"/>
<dbReference type="RefSeq" id="WP_351715205.1">
    <property type="nucleotide sequence ID" value="NZ_JBHSKL010000016.1"/>
</dbReference>
<protein>
    <submittedName>
        <fullName evidence="1">Uncharacterized protein</fullName>
    </submittedName>
</protein>
<name>A0ABW0D6N0_STRFI</name>
<comment type="caution">
    <text evidence="1">The sequence shown here is derived from an EMBL/GenBank/DDBJ whole genome shotgun (WGS) entry which is preliminary data.</text>
</comment>
<evidence type="ECO:0000313" key="1">
    <source>
        <dbReference type="EMBL" id="MFC5225954.1"/>
    </source>
</evidence>
<keyword evidence="2" id="KW-1185">Reference proteome</keyword>
<sequence>MRLTSRRRVRLAEIPIGAARARLGDPVRGYRVPYVVEDAVVLALVTHPGRTP</sequence>
<accession>A0ABW0D6N0</accession>
<dbReference type="EMBL" id="JBHSKL010000016">
    <property type="protein sequence ID" value="MFC5225954.1"/>
    <property type="molecule type" value="Genomic_DNA"/>
</dbReference>
<evidence type="ECO:0000313" key="2">
    <source>
        <dbReference type="Proteomes" id="UP001596156"/>
    </source>
</evidence>
<gene>
    <name evidence="1" type="ORF">ACFPN6_15355</name>
</gene>
<organism evidence="1 2">
    <name type="scientific">Streptomyces fimbriatus</name>
    <dbReference type="NCBI Taxonomy" id="68197"/>
    <lineage>
        <taxon>Bacteria</taxon>
        <taxon>Bacillati</taxon>
        <taxon>Actinomycetota</taxon>
        <taxon>Actinomycetes</taxon>
        <taxon>Kitasatosporales</taxon>
        <taxon>Streptomycetaceae</taxon>
        <taxon>Streptomyces</taxon>
    </lineage>
</organism>